<dbReference type="PANTHER" id="PTHR37844">
    <property type="entry name" value="SER/THR PROTEIN PHOSPHATASE SUPERFAMILY (AFU_ORTHOLOGUE AFUA_1G14840)"/>
    <property type="match status" value="1"/>
</dbReference>
<reference evidence="1" key="1">
    <citation type="journal article" date="2021" name="Front. Microbiol.">
        <title>Comprehensive Comparative Genomics and Phenotyping of Methylobacterium Species.</title>
        <authorList>
            <person name="Alessa O."/>
            <person name="Ogura Y."/>
            <person name="Fujitani Y."/>
            <person name="Takami H."/>
            <person name="Hayashi T."/>
            <person name="Sahin N."/>
            <person name="Tani A."/>
        </authorList>
    </citation>
    <scope>NUCLEOTIDE SEQUENCE</scope>
    <source>
        <strain evidence="1">DSM 17168</strain>
    </source>
</reference>
<accession>A0ABQ4SS14</accession>
<protein>
    <recommendedName>
        <fullName evidence="3">Metallophosphoesterase</fullName>
    </recommendedName>
</protein>
<dbReference type="SUPFAM" id="SSF56300">
    <property type="entry name" value="Metallo-dependent phosphatases"/>
    <property type="match status" value="1"/>
</dbReference>
<evidence type="ECO:0000313" key="1">
    <source>
        <dbReference type="EMBL" id="GJE04655.1"/>
    </source>
</evidence>
<dbReference type="InterPro" id="IPR029052">
    <property type="entry name" value="Metallo-depent_PP-like"/>
</dbReference>
<name>A0ABQ4SS14_9HYPH</name>
<proteinExistence type="predicted"/>
<dbReference type="EMBL" id="BPQQ01000150">
    <property type="protein sequence ID" value="GJE04655.1"/>
    <property type="molecule type" value="Genomic_DNA"/>
</dbReference>
<dbReference type="RefSeq" id="WP_238242121.1">
    <property type="nucleotide sequence ID" value="NZ_BPQQ01000150.1"/>
</dbReference>
<dbReference type="Proteomes" id="UP001055153">
    <property type="component" value="Unassembled WGS sequence"/>
</dbReference>
<comment type="caution">
    <text evidence="1">The sequence shown here is derived from an EMBL/GenBank/DDBJ whole genome shotgun (WGS) entry which is preliminary data.</text>
</comment>
<gene>
    <name evidence="1" type="ORF">GMJLKIPL_6619</name>
</gene>
<sequence>MPEHALDRHWESILILRAALQCADAERSRTVVVTHHAPSRRSIHPSCAGDPLNPAFASDLDHLIKAARPALWVHGHVHSSFDYRISTTRVICNPKGYGAENLSFDPELVVDVGYA</sequence>
<dbReference type="Gene3D" id="3.60.21.10">
    <property type="match status" value="1"/>
</dbReference>
<keyword evidence="2" id="KW-1185">Reference proteome</keyword>
<reference evidence="1" key="2">
    <citation type="submission" date="2021-08" db="EMBL/GenBank/DDBJ databases">
        <authorList>
            <person name="Tani A."/>
            <person name="Ola A."/>
            <person name="Ogura Y."/>
            <person name="Katsura K."/>
            <person name="Hayashi T."/>
        </authorList>
    </citation>
    <scope>NUCLEOTIDE SEQUENCE</scope>
    <source>
        <strain evidence="1">DSM 17168</strain>
    </source>
</reference>
<dbReference type="PANTHER" id="PTHR37844:SF2">
    <property type="entry name" value="SER_THR PROTEIN PHOSPHATASE SUPERFAMILY (AFU_ORTHOLOGUE AFUA_1G14840)"/>
    <property type="match status" value="1"/>
</dbReference>
<organism evidence="1 2">
    <name type="scientific">Methylobacterium isbiliense</name>
    <dbReference type="NCBI Taxonomy" id="315478"/>
    <lineage>
        <taxon>Bacteria</taxon>
        <taxon>Pseudomonadati</taxon>
        <taxon>Pseudomonadota</taxon>
        <taxon>Alphaproteobacteria</taxon>
        <taxon>Hyphomicrobiales</taxon>
        <taxon>Methylobacteriaceae</taxon>
        <taxon>Methylobacterium</taxon>
    </lineage>
</organism>
<evidence type="ECO:0008006" key="3">
    <source>
        <dbReference type="Google" id="ProtNLM"/>
    </source>
</evidence>
<evidence type="ECO:0000313" key="2">
    <source>
        <dbReference type="Proteomes" id="UP001055153"/>
    </source>
</evidence>